<dbReference type="Gene3D" id="3.90.640.10">
    <property type="entry name" value="Actin, Chain A, domain 4"/>
    <property type="match status" value="1"/>
</dbReference>
<sequence length="240" mass="27918">MDYFIRLIKEKHNKDISKDNKALGKLRREYERGKRALSSQDEVRVEIESLFDGIGFSEPLTRARFEELNMELFKMTMGRVKKALKDAGLKKTDIHEIVLVGGSTRIPKIRQLLKDFFDGKEPSKGIHPDEAVAYGAAVQGGLLSGEKTKDILLFDVEIEKLVEEREEKDRIDARKRLERYIYNMRSTMNNIEKLTYTVDLIDEKVDYKLKMDLKDREKFDNTLKEAVEWLNANQNANTKV</sequence>
<name>A0AAE0A4C6_9ROSI</name>
<keyword evidence="1" id="KW-0547">Nucleotide-binding</keyword>
<dbReference type="InterPro" id="IPR043129">
    <property type="entry name" value="ATPase_NBD"/>
</dbReference>
<dbReference type="Gene3D" id="1.20.1270.10">
    <property type="match status" value="1"/>
</dbReference>
<protein>
    <recommendedName>
        <fullName evidence="6">Heat shock protein 70</fullName>
    </recommendedName>
</protein>
<dbReference type="EMBL" id="JANJYJ010000007">
    <property type="protein sequence ID" value="KAK3200255.1"/>
    <property type="molecule type" value="Genomic_DNA"/>
</dbReference>
<keyword evidence="2" id="KW-0067">ATP-binding</keyword>
<keyword evidence="5" id="KW-1185">Reference proteome</keyword>
<reference evidence="4" key="1">
    <citation type="journal article" date="2023" name="Plant J.">
        <title>Genome sequences and population genomics provide insights into the demographic history, inbreeding, and mutation load of two 'living fossil' tree species of Dipteronia.</title>
        <authorList>
            <person name="Feng Y."/>
            <person name="Comes H.P."/>
            <person name="Chen J."/>
            <person name="Zhu S."/>
            <person name="Lu R."/>
            <person name="Zhang X."/>
            <person name="Li P."/>
            <person name="Qiu J."/>
            <person name="Olsen K.M."/>
            <person name="Qiu Y."/>
        </authorList>
    </citation>
    <scope>NUCLEOTIDE SEQUENCE</scope>
    <source>
        <strain evidence="4">NBL</strain>
    </source>
</reference>
<dbReference type="PROSITE" id="PS01036">
    <property type="entry name" value="HSP70_3"/>
    <property type="match status" value="1"/>
</dbReference>
<comment type="caution">
    <text evidence="4">The sequence shown here is derived from an EMBL/GenBank/DDBJ whole genome shotgun (WGS) entry which is preliminary data.</text>
</comment>
<dbReference type="FunFam" id="3.90.640.10:FF:000002">
    <property type="entry name" value="Heat shock 70 kDa"/>
    <property type="match status" value="1"/>
</dbReference>
<dbReference type="SUPFAM" id="SSF100934">
    <property type="entry name" value="Heat shock protein 70kD (HSP70), C-terminal subdomain"/>
    <property type="match status" value="1"/>
</dbReference>
<dbReference type="GO" id="GO:0005524">
    <property type="term" value="F:ATP binding"/>
    <property type="evidence" value="ECO:0007669"/>
    <property type="project" value="UniProtKB-KW"/>
</dbReference>
<proteinExistence type="predicted"/>
<dbReference type="GO" id="GO:0140662">
    <property type="term" value="F:ATP-dependent protein folding chaperone"/>
    <property type="evidence" value="ECO:0007669"/>
    <property type="project" value="InterPro"/>
</dbReference>
<evidence type="ECO:0000256" key="2">
    <source>
        <dbReference type="ARBA" id="ARBA00022840"/>
    </source>
</evidence>
<gene>
    <name evidence="4" type="ORF">Dsin_023670</name>
</gene>
<dbReference type="Pfam" id="PF00012">
    <property type="entry name" value="HSP70"/>
    <property type="match status" value="1"/>
</dbReference>
<dbReference type="InterPro" id="IPR029048">
    <property type="entry name" value="HSP70_C_sf"/>
</dbReference>
<organism evidence="4 5">
    <name type="scientific">Dipteronia sinensis</name>
    <dbReference type="NCBI Taxonomy" id="43782"/>
    <lineage>
        <taxon>Eukaryota</taxon>
        <taxon>Viridiplantae</taxon>
        <taxon>Streptophyta</taxon>
        <taxon>Embryophyta</taxon>
        <taxon>Tracheophyta</taxon>
        <taxon>Spermatophyta</taxon>
        <taxon>Magnoliopsida</taxon>
        <taxon>eudicotyledons</taxon>
        <taxon>Gunneridae</taxon>
        <taxon>Pentapetalae</taxon>
        <taxon>rosids</taxon>
        <taxon>malvids</taxon>
        <taxon>Sapindales</taxon>
        <taxon>Sapindaceae</taxon>
        <taxon>Hippocastanoideae</taxon>
        <taxon>Acereae</taxon>
        <taxon>Dipteronia</taxon>
    </lineage>
</organism>
<evidence type="ECO:0000256" key="1">
    <source>
        <dbReference type="ARBA" id="ARBA00022741"/>
    </source>
</evidence>
<dbReference type="Gene3D" id="3.30.420.40">
    <property type="match status" value="2"/>
</dbReference>
<dbReference type="InterPro" id="IPR018181">
    <property type="entry name" value="Heat_shock_70_CS"/>
</dbReference>
<evidence type="ECO:0008006" key="6">
    <source>
        <dbReference type="Google" id="ProtNLM"/>
    </source>
</evidence>
<dbReference type="Proteomes" id="UP001281410">
    <property type="component" value="Unassembled WGS sequence"/>
</dbReference>
<evidence type="ECO:0000313" key="5">
    <source>
        <dbReference type="Proteomes" id="UP001281410"/>
    </source>
</evidence>
<keyword evidence="3" id="KW-0143">Chaperone</keyword>
<dbReference type="PANTHER" id="PTHR19375">
    <property type="entry name" value="HEAT SHOCK PROTEIN 70KDA"/>
    <property type="match status" value="1"/>
</dbReference>
<evidence type="ECO:0000256" key="3">
    <source>
        <dbReference type="ARBA" id="ARBA00023186"/>
    </source>
</evidence>
<evidence type="ECO:0000313" key="4">
    <source>
        <dbReference type="EMBL" id="KAK3200255.1"/>
    </source>
</evidence>
<dbReference type="InterPro" id="IPR013126">
    <property type="entry name" value="Hsp_70_fam"/>
</dbReference>
<dbReference type="SUPFAM" id="SSF53067">
    <property type="entry name" value="Actin-like ATPase domain"/>
    <property type="match status" value="1"/>
</dbReference>
<accession>A0AAE0A4C6</accession>
<dbReference type="AlphaFoldDB" id="A0AAE0A4C6"/>
<dbReference type="PRINTS" id="PR00301">
    <property type="entry name" value="HEATSHOCK70"/>
</dbReference>